<keyword evidence="4" id="KW-1185">Reference proteome</keyword>
<evidence type="ECO:0000313" key="4">
    <source>
        <dbReference type="Proteomes" id="UP001216579"/>
    </source>
</evidence>
<protein>
    <submittedName>
        <fullName evidence="3">DUF5655 domain-containing protein</fullName>
    </submittedName>
</protein>
<comment type="caution">
    <text evidence="3">The sequence shown here is derived from an EMBL/GenBank/DDBJ whole genome shotgun (WGS) entry which is preliminary data.</text>
</comment>
<dbReference type="Pfam" id="PF18899">
    <property type="entry name" value="DUF5655"/>
    <property type="match status" value="1"/>
</dbReference>
<feature type="region of interest" description="Disordered" evidence="1">
    <location>
        <begin position="33"/>
        <end position="55"/>
    </location>
</feature>
<reference evidence="3 4" key="1">
    <citation type="submission" date="2023-03" db="EMBL/GenBank/DDBJ databases">
        <title>Draft genome sequence of Streptomyces sp. RB6PN23 isolated from peat swamp forest in Thailand.</title>
        <authorList>
            <person name="Klaysubun C."/>
            <person name="Duangmal K."/>
        </authorList>
    </citation>
    <scope>NUCLEOTIDE SEQUENCE [LARGE SCALE GENOMIC DNA]</scope>
    <source>
        <strain evidence="3 4">RB6PN23</strain>
    </source>
</reference>
<proteinExistence type="predicted"/>
<dbReference type="EMBL" id="JARJBC010000014">
    <property type="protein sequence ID" value="MDF3291876.1"/>
    <property type="molecule type" value="Genomic_DNA"/>
</dbReference>
<dbReference type="RefSeq" id="WP_276095017.1">
    <property type="nucleotide sequence ID" value="NZ_JARJBC010000014.1"/>
</dbReference>
<evidence type="ECO:0000259" key="2">
    <source>
        <dbReference type="Pfam" id="PF18899"/>
    </source>
</evidence>
<organism evidence="3 4">
    <name type="scientific">Streptomyces silvisoli</name>
    <dbReference type="NCBI Taxonomy" id="3034235"/>
    <lineage>
        <taxon>Bacteria</taxon>
        <taxon>Bacillati</taxon>
        <taxon>Actinomycetota</taxon>
        <taxon>Actinomycetes</taxon>
        <taxon>Kitasatosporales</taxon>
        <taxon>Streptomycetaceae</taxon>
        <taxon>Streptomyces</taxon>
    </lineage>
</organism>
<dbReference type="InterPro" id="IPR043714">
    <property type="entry name" value="DUF5655"/>
</dbReference>
<feature type="domain" description="DUF5655" evidence="2">
    <location>
        <begin position="59"/>
        <end position="168"/>
    </location>
</feature>
<accession>A0ABT5ZQE5</accession>
<name>A0ABT5ZQE5_9ACTN</name>
<gene>
    <name evidence="3" type="ORF">P3G67_22140</name>
</gene>
<evidence type="ECO:0000256" key="1">
    <source>
        <dbReference type="SAM" id="MobiDB-lite"/>
    </source>
</evidence>
<dbReference type="Proteomes" id="UP001216579">
    <property type="component" value="Unassembled WGS sequence"/>
</dbReference>
<evidence type="ECO:0000313" key="3">
    <source>
        <dbReference type="EMBL" id="MDF3291876.1"/>
    </source>
</evidence>
<sequence length="170" mass="18399">MGQRIDLVRYRLFTDGLLSLLLVESAAGSSESGRGAVRQESADRGLSSACGGGPKPVQTILDEAPESLRDLYGELYKSLTTSGDVEAEAKLHYVAFRRMVNVACVLLRPASHSLVVYLKVDPDTVVLEEGFTRSVRGKGHLGTGDLEVRIRCAADLEKAQPLLRHAYEAA</sequence>